<evidence type="ECO:0000313" key="1">
    <source>
        <dbReference type="EMBL" id="PWR70479.1"/>
    </source>
</evidence>
<organism evidence="1 2">
    <name type="scientific">Methanospirillum stamsii</name>
    <dbReference type="NCBI Taxonomy" id="1277351"/>
    <lineage>
        <taxon>Archaea</taxon>
        <taxon>Methanobacteriati</taxon>
        <taxon>Methanobacteriota</taxon>
        <taxon>Stenosarchaea group</taxon>
        <taxon>Methanomicrobia</taxon>
        <taxon>Methanomicrobiales</taxon>
        <taxon>Methanospirillaceae</taxon>
        <taxon>Methanospirillum</taxon>
    </lineage>
</organism>
<dbReference type="InterPro" id="IPR011050">
    <property type="entry name" value="Pectin_lyase_fold/virulence"/>
</dbReference>
<keyword evidence="2" id="KW-1185">Reference proteome</keyword>
<dbReference type="AlphaFoldDB" id="A0A2V2MSU1"/>
<protein>
    <submittedName>
        <fullName evidence="1">Uncharacterized protein</fullName>
    </submittedName>
</protein>
<comment type="caution">
    <text evidence="1">The sequence shown here is derived from an EMBL/GenBank/DDBJ whole genome shotgun (WGS) entry which is preliminary data.</text>
</comment>
<reference evidence="1 2" key="1">
    <citation type="submission" date="2018-05" db="EMBL/GenBank/DDBJ databases">
        <title>Draft genome of Methanospirillum stamsii Pt1.</title>
        <authorList>
            <person name="Dueholm M.S."/>
            <person name="Nielsen P.H."/>
            <person name="Bakmann L.F."/>
            <person name="Otzen D.E."/>
        </authorList>
    </citation>
    <scope>NUCLEOTIDE SEQUENCE [LARGE SCALE GENOMIC DNA]</scope>
    <source>
        <strain evidence="1 2">Pt1</strain>
    </source>
</reference>
<sequence>MAEKVQNGETHVHSEITVFSEGCDYPCIKAAINGSLDGDRIFVSEGTYPESLVVNESMDIRGVNGTVIVRTSDHEVAIAMTSDCVFPRCSD</sequence>
<dbReference type="EMBL" id="QGMZ01000041">
    <property type="protein sequence ID" value="PWR70479.1"/>
    <property type="molecule type" value="Genomic_DNA"/>
</dbReference>
<gene>
    <name evidence="1" type="ORF">DLD82_15515</name>
</gene>
<evidence type="ECO:0000313" key="2">
    <source>
        <dbReference type="Proteomes" id="UP000245934"/>
    </source>
</evidence>
<name>A0A2V2MSU1_9EURY</name>
<accession>A0A2V2MSU1</accession>
<dbReference type="SUPFAM" id="SSF51126">
    <property type="entry name" value="Pectin lyase-like"/>
    <property type="match status" value="1"/>
</dbReference>
<dbReference type="Proteomes" id="UP000245934">
    <property type="component" value="Unassembled WGS sequence"/>
</dbReference>
<proteinExistence type="predicted"/>